<reference evidence="2 3" key="1">
    <citation type="submission" date="2016-11" db="EMBL/GenBank/DDBJ databases">
        <title>Whole genomes of Flavobacteriaceae.</title>
        <authorList>
            <person name="Stine C."/>
            <person name="Li C."/>
            <person name="Tadesse D."/>
        </authorList>
    </citation>
    <scope>NUCLEOTIDE SEQUENCE [LARGE SCALE GENOMIC DNA]</scope>
    <source>
        <strain evidence="2 3">DSM 15937</strain>
    </source>
</reference>
<organism evidence="2 3">
    <name type="scientific">Flavobacterium frigidimaris</name>
    <dbReference type="NCBI Taxonomy" id="262320"/>
    <lineage>
        <taxon>Bacteria</taxon>
        <taxon>Pseudomonadati</taxon>
        <taxon>Bacteroidota</taxon>
        <taxon>Flavobacteriia</taxon>
        <taxon>Flavobacteriales</taxon>
        <taxon>Flavobacteriaceae</taxon>
        <taxon>Flavobacterium</taxon>
    </lineage>
</organism>
<feature type="region of interest" description="Disordered" evidence="1">
    <location>
        <begin position="76"/>
        <end position="98"/>
    </location>
</feature>
<proteinExistence type="predicted"/>
<evidence type="ECO:0000313" key="2">
    <source>
        <dbReference type="EMBL" id="OXA75918.1"/>
    </source>
</evidence>
<protein>
    <recommendedName>
        <fullName evidence="4">PrgI family protein</fullName>
    </recommendedName>
</protein>
<sequence length="98" mass="10498">MENIFNTENMANLGETVEKKISAISPNTLLCAGAGSLFLAATLKLAGKGHAGSFFGKWAIPLLAIGCYKKYSDFSNSKTNNDKEEEKGIQTDYSIAST</sequence>
<accession>A0ABX4BJZ0</accession>
<evidence type="ECO:0000256" key="1">
    <source>
        <dbReference type="SAM" id="MobiDB-lite"/>
    </source>
</evidence>
<keyword evidence="3" id="KW-1185">Reference proteome</keyword>
<gene>
    <name evidence="2" type="ORF">B0A65_20410</name>
</gene>
<dbReference type="Proteomes" id="UP000198382">
    <property type="component" value="Unassembled WGS sequence"/>
</dbReference>
<evidence type="ECO:0008006" key="4">
    <source>
        <dbReference type="Google" id="ProtNLM"/>
    </source>
</evidence>
<name>A0ABX4BJZ0_FLAFR</name>
<evidence type="ECO:0000313" key="3">
    <source>
        <dbReference type="Proteomes" id="UP000198382"/>
    </source>
</evidence>
<dbReference type="RefSeq" id="WP_074663306.1">
    <property type="nucleotide sequence ID" value="NZ_MUGV01000040.1"/>
</dbReference>
<comment type="caution">
    <text evidence="2">The sequence shown here is derived from an EMBL/GenBank/DDBJ whole genome shotgun (WGS) entry which is preliminary data.</text>
</comment>
<feature type="compositionally biased region" description="Basic and acidic residues" evidence="1">
    <location>
        <begin position="80"/>
        <end position="89"/>
    </location>
</feature>
<dbReference type="EMBL" id="MUGV01000040">
    <property type="protein sequence ID" value="OXA75918.1"/>
    <property type="molecule type" value="Genomic_DNA"/>
</dbReference>